<dbReference type="GO" id="GO:0009847">
    <property type="term" value="P:spore germination"/>
    <property type="evidence" value="ECO:0007669"/>
    <property type="project" value="InterPro"/>
</dbReference>
<evidence type="ECO:0000259" key="8">
    <source>
        <dbReference type="Pfam" id="PF05504"/>
    </source>
</evidence>
<reference evidence="11" key="1">
    <citation type="submission" date="2016-10" db="EMBL/GenBank/DDBJ databases">
        <authorList>
            <person name="Varghese N."/>
            <person name="Submissions S."/>
        </authorList>
    </citation>
    <scope>NUCLEOTIDE SEQUENCE [LARGE SCALE GENOMIC DNA]</scope>
    <source>
        <strain evidence="11">CGMCC 1.6854</strain>
    </source>
</reference>
<dbReference type="GO" id="GO:0016020">
    <property type="term" value="C:membrane"/>
    <property type="evidence" value="ECO:0007669"/>
    <property type="project" value="UniProtKB-SubCell"/>
</dbReference>
<dbReference type="AlphaFoldDB" id="A0A1G9U8Y1"/>
<evidence type="ECO:0000256" key="2">
    <source>
        <dbReference type="ARBA" id="ARBA00007886"/>
    </source>
</evidence>
<comment type="subcellular location">
    <subcellularLocation>
        <location evidence="1">Membrane</location>
        <topology evidence="1">Lipid-anchor</topology>
    </subcellularLocation>
</comment>
<dbReference type="NCBIfam" id="TIGR02887">
    <property type="entry name" value="spore_ger_x_C"/>
    <property type="match status" value="1"/>
</dbReference>
<proteinExistence type="inferred from homology"/>
<feature type="domain" description="Spore germination GerAC-like C-terminal" evidence="8">
    <location>
        <begin position="199"/>
        <end position="372"/>
    </location>
</feature>
<evidence type="ECO:0000313" key="11">
    <source>
        <dbReference type="Proteomes" id="UP000199544"/>
    </source>
</evidence>
<dbReference type="InterPro" id="IPR057336">
    <property type="entry name" value="GerAC_N"/>
</dbReference>
<feature type="domain" description="Spore germination protein N-terminal" evidence="9">
    <location>
        <begin position="23"/>
        <end position="189"/>
    </location>
</feature>
<dbReference type="Pfam" id="PF05504">
    <property type="entry name" value="Spore_GerAC"/>
    <property type="match status" value="1"/>
</dbReference>
<name>A0A1G9U8Y1_9BACL</name>
<dbReference type="PROSITE" id="PS51257">
    <property type="entry name" value="PROKAR_LIPOPROTEIN"/>
    <property type="match status" value="1"/>
</dbReference>
<dbReference type="EMBL" id="FNHW01000001">
    <property type="protein sequence ID" value="SDM55995.1"/>
    <property type="molecule type" value="Genomic_DNA"/>
</dbReference>
<dbReference type="InterPro" id="IPR046953">
    <property type="entry name" value="Spore_GerAC-like_C"/>
</dbReference>
<dbReference type="InterPro" id="IPR038501">
    <property type="entry name" value="Spore_GerAC_C_sf"/>
</dbReference>
<accession>A0A1G9U8Y1</accession>
<evidence type="ECO:0000256" key="3">
    <source>
        <dbReference type="ARBA" id="ARBA00022544"/>
    </source>
</evidence>
<organism evidence="10 11">
    <name type="scientific">Fictibacillus solisalsi</name>
    <dbReference type="NCBI Taxonomy" id="459525"/>
    <lineage>
        <taxon>Bacteria</taxon>
        <taxon>Bacillati</taxon>
        <taxon>Bacillota</taxon>
        <taxon>Bacilli</taxon>
        <taxon>Bacillales</taxon>
        <taxon>Fictibacillaceae</taxon>
        <taxon>Fictibacillus</taxon>
    </lineage>
</organism>
<dbReference type="PANTHER" id="PTHR35789">
    <property type="entry name" value="SPORE GERMINATION PROTEIN B3"/>
    <property type="match status" value="1"/>
</dbReference>
<dbReference type="PANTHER" id="PTHR35789:SF1">
    <property type="entry name" value="SPORE GERMINATION PROTEIN B3"/>
    <property type="match status" value="1"/>
</dbReference>
<keyword evidence="4" id="KW-0732">Signal</keyword>
<keyword evidence="5" id="KW-0472">Membrane</keyword>
<keyword evidence="3" id="KW-0309">Germination</keyword>
<dbReference type="Pfam" id="PF25198">
    <property type="entry name" value="Spore_GerAC_N"/>
    <property type="match status" value="1"/>
</dbReference>
<sequence>MKTFPFIVLLIFSLILSGCTEPKILERVGLITAVGYDDAKDGNGKIKGTAAILQVDPDALQNVDIMTDEGYTSKGIVNLENLRSSRKIRSGQLRVALFSDRLAKKGLINFADSLARDPSISEMVYMCIAEPTSADILNYQYENIPDIGEYLFRLLDQNIKNEEIPSPTIHEFMKGHYAAGFDPVAPILKRKGESVKIHGIALMKNDRMVGKLNTKEGYYIKLINGRYNGGNMEFLLPKGSLDPILPKKEKRGIPVAIDTLQSSSKINVINAKEKKFNVSLKIRARLLEIRVPVNLDDPKNMVFVQNVIQNKLKKQADDVIKYALSKESDPFGFGETYRSSVRNSNLTRDQWHKEVSGIKVNVDVDFQLLRTGVID</sequence>
<keyword evidence="7" id="KW-0449">Lipoprotein</keyword>
<dbReference type="STRING" id="459525.SAMN04488137_0757"/>
<dbReference type="RefSeq" id="WP_170834205.1">
    <property type="nucleotide sequence ID" value="NZ_FNHW01000001.1"/>
</dbReference>
<evidence type="ECO:0000256" key="6">
    <source>
        <dbReference type="ARBA" id="ARBA00023139"/>
    </source>
</evidence>
<protein>
    <submittedName>
        <fullName evidence="10">Spore germination protein</fullName>
    </submittedName>
</protein>
<comment type="similarity">
    <text evidence="2">Belongs to the GerABKC lipoprotein family.</text>
</comment>
<dbReference type="InterPro" id="IPR008844">
    <property type="entry name" value="Spore_GerAC-like"/>
</dbReference>
<evidence type="ECO:0000256" key="4">
    <source>
        <dbReference type="ARBA" id="ARBA00022729"/>
    </source>
</evidence>
<dbReference type="Gene3D" id="3.30.300.210">
    <property type="entry name" value="Nutrient germinant receptor protein C, domain 3"/>
    <property type="match status" value="1"/>
</dbReference>
<keyword evidence="11" id="KW-1185">Reference proteome</keyword>
<dbReference type="Proteomes" id="UP000199544">
    <property type="component" value="Unassembled WGS sequence"/>
</dbReference>
<evidence type="ECO:0000259" key="9">
    <source>
        <dbReference type="Pfam" id="PF25198"/>
    </source>
</evidence>
<keyword evidence="6" id="KW-0564">Palmitate</keyword>
<evidence type="ECO:0000256" key="5">
    <source>
        <dbReference type="ARBA" id="ARBA00023136"/>
    </source>
</evidence>
<gene>
    <name evidence="10" type="ORF">SAMN04488137_0757</name>
</gene>
<evidence type="ECO:0000256" key="1">
    <source>
        <dbReference type="ARBA" id="ARBA00004635"/>
    </source>
</evidence>
<evidence type="ECO:0000313" key="10">
    <source>
        <dbReference type="EMBL" id="SDM55995.1"/>
    </source>
</evidence>
<evidence type="ECO:0000256" key="7">
    <source>
        <dbReference type="ARBA" id="ARBA00023288"/>
    </source>
</evidence>